<dbReference type="AlphaFoldDB" id="A0A8T0F560"/>
<protein>
    <submittedName>
        <fullName evidence="2">NHL repeat-containing protein 2</fullName>
    </submittedName>
</protein>
<reference evidence="2" key="1">
    <citation type="journal article" date="2020" name="bioRxiv">
        <title>Chromosome-level reference genome of the European wasp spider Argiope bruennichi: a resource for studies on range expansion and evolutionary adaptation.</title>
        <authorList>
            <person name="Sheffer M.M."/>
            <person name="Hoppe A."/>
            <person name="Krehenwinkel H."/>
            <person name="Uhl G."/>
            <person name="Kuss A.W."/>
            <person name="Jensen L."/>
            <person name="Jensen C."/>
            <person name="Gillespie R.G."/>
            <person name="Hoff K.J."/>
            <person name="Prost S."/>
        </authorList>
    </citation>
    <scope>NUCLEOTIDE SEQUENCE</scope>
</reference>
<dbReference type="PANTHER" id="PTHR46388">
    <property type="entry name" value="NHL REPEAT-CONTAINING PROTEIN 2"/>
    <property type="match status" value="1"/>
</dbReference>
<dbReference type="SUPFAM" id="SSF101898">
    <property type="entry name" value="NHL repeat"/>
    <property type="match status" value="1"/>
</dbReference>
<dbReference type="InterPro" id="IPR011042">
    <property type="entry name" value="6-blade_b-propeller_TolB-like"/>
</dbReference>
<feature type="domain" description="Thioredoxin-like fold" evidence="1">
    <location>
        <begin position="82"/>
        <end position="162"/>
    </location>
</feature>
<name>A0A8T0F560_ARGBR</name>
<evidence type="ECO:0000313" key="3">
    <source>
        <dbReference type="Proteomes" id="UP000807504"/>
    </source>
</evidence>
<dbReference type="Proteomes" id="UP000807504">
    <property type="component" value="Unassembled WGS sequence"/>
</dbReference>
<organism evidence="2 3">
    <name type="scientific">Argiope bruennichi</name>
    <name type="common">Wasp spider</name>
    <name type="synonym">Aranea bruennichi</name>
    <dbReference type="NCBI Taxonomy" id="94029"/>
    <lineage>
        <taxon>Eukaryota</taxon>
        <taxon>Metazoa</taxon>
        <taxon>Ecdysozoa</taxon>
        <taxon>Arthropoda</taxon>
        <taxon>Chelicerata</taxon>
        <taxon>Arachnida</taxon>
        <taxon>Araneae</taxon>
        <taxon>Araneomorphae</taxon>
        <taxon>Entelegynae</taxon>
        <taxon>Araneoidea</taxon>
        <taxon>Araneidae</taxon>
        <taxon>Argiope</taxon>
    </lineage>
</organism>
<dbReference type="InterPro" id="IPR012336">
    <property type="entry name" value="Thioredoxin-like_fold"/>
</dbReference>
<dbReference type="EMBL" id="JABXBU010000015">
    <property type="protein sequence ID" value="KAF8786346.1"/>
    <property type="molecule type" value="Genomic_DNA"/>
</dbReference>
<dbReference type="PANTHER" id="PTHR46388:SF2">
    <property type="entry name" value="NHL REPEAT-CONTAINING PROTEIN 2"/>
    <property type="match status" value="1"/>
</dbReference>
<comment type="caution">
    <text evidence="2">The sequence shown here is derived from an EMBL/GenBank/DDBJ whole genome shotgun (WGS) entry which is preliminary data.</text>
</comment>
<gene>
    <name evidence="2" type="ORF">HNY73_008070</name>
</gene>
<accession>A0A8T0F560</accession>
<dbReference type="Gene3D" id="2.120.10.30">
    <property type="entry name" value="TolB, C-terminal domain"/>
    <property type="match status" value="1"/>
</dbReference>
<dbReference type="Gene3D" id="3.40.30.10">
    <property type="entry name" value="Glutaredoxin"/>
    <property type="match status" value="1"/>
</dbReference>
<reference evidence="2" key="2">
    <citation type="submission" date="2020-06" db="EMBL/GenBank/DDBJ databases">
        <authorList>
            <person name="Sheffer M."/>
        </authorList>
    </citation>
    <scope>NUCLEOTIDE SEQUENCE</scope>
</reference>
<dbReference type="Pfam" id="PF13905">
    <property type="entry name" value="Thioredoxin_8"/>
    <property type="match status" value="1"/>
</dbReference>
<evidence type="ECO:0000313" key="2">
    <source>
        <dbReference type="EMBL" id="KAF8786346.1"/>
    </source>
</evidence>
<dbReference type="InterPro" id="IPR036249">
    <property type="entry name" value="Thioredoxin-like_sf"/>
</dbReference>
<keyword evidence="3" id="KW-1185">Reference proteome</keyword>
<dbReference type="SUPFAM" id="SSF52833">
    <property type="entry name" value="Thioredoxin-like"/>
    <property type="match status" value="1"/>
</dbReference>
<evidence type="ECO:0000259" key="1">
    <source>
        <dbReference type="Pfam" id="PF13905"/>
    </source>
</evidence>
<proteinExistence type="predicted"/>
<sequence length="558" mass="62846">MENNSNDHCLLDLYEGDGDELLILLETETAELIRDSEKWEKIIYSHIDRVVNSPRSLKIDNFKEDFDWLNSKPLSLDKELKNKFLILDFFTYCCINCEHALPFIQQVEEDFRENTEIVVIGVHSPKFLNEKDLNSVKNAVLRNKIKHPVINDPENHLWNMLGELFGGKINLFFCGLRENCIRRIDLKAKEVSTVFKRKNAAVDANFSSPWDVCIGPHFGSETNELNVLYIAVAGSHQMWAMPLQDVSIKSANEHKYLECSPFAGSGIEECRNNSYKMKAGFAQPSGVSYSELNPGVFFVIDLFQYGDKDGSGYDVKLQHPLGICAADEATIYIADSYNHKIKLINDKKRECSTLAGSGIKGSKINASLLKCEFDEPSAICYSSDEKLLLIADTNNHSIKIIDPETKILKVMSLTFPDISCVDAPLVGSGFPYQDISNFRKINLKVGGKINCTFKLNQPGLSLTEGVMQPWNLSIKGSCYWNVGCRSNSLFHSTWQPSLILKCIDGSKEHTLSEIIISANLTLCDDINNICFPKEVTVKLEIEFSEEGLECYDGVFIFN</sequence>